<feature type="compositionally biased region" description="Polar residues" evidence="2">
    <location>
        <begin position="2935"/>
        <end position="2945"/>
    </location>
</feature>
<feature type="coiled-coil region" evidence="1">
    <location>
        <begin position="2804"/>
        <end position="2831"/>
    </location>
</feature>
<organism evidence="4 5">
    <name type="scientific">Cephus cinctus</name>
    <name type="common">Wheat stem sawfly</name>
    <dbReference type="NCBI Taxonomy" id="211228"/>
    <lineage>
        <taxon>Eukaryota</taxon>
        <taxon>Metazoa</taxon>
        <taxon>Ecdysozoa</taxon>
        <taxon>Arthropoda</taxon>
        <taxon>Hexapoda</taxon>
        <taxon>Insecta</taxon>
        <taxon>Pterygota</taxon>
        <taxon>Neoptera</taxon>
        <taxon>Endopterygota</taxon>
        <taxon>Hymenoptera</taxon>
        <taxon>Cephoidea</taxon>
        <taxon>Cephidae</taxon>
        <taxon>Cephus</taxon>
    </lineage>
</organism>
<feature type="compositionally biased region" description="Polar residues" evidence="2">
    <location>
        <begin position="1293"/>
        <end position="1306"/>
    </location>
</feature>
<evidence type="ECO:0000256" key="2">
    <source>
        <dbReference type="SAM" id="MobiDB-lite"/>
    </source>
</evidence>
<dbReference type="GO" id="GO:0005813">
    <property type="term" value="C:centrosome"/>
    <property type="evidence" value="ECO:0007669"/>
    <property type="project" value="InterPro"/>
</dbReference>
<keyword evidence="1" id="KW-0175">Coiled coil</keyword>
<dbReference type="GO" id="GO:0034453">
    <property type="term" value="P:microtubule anchoring"/>
    <property type="evidence" value="ECO:0007669"/>
    <property type="project" value="InterPro"/>
</dbReference>
<feature type="compositionally biased region" description="Basic and acidic residues" evidence="2">
    <location>
        <begin position="1309"/>
        <end position="1329"/>
    </location>
</feature>
<feature type="compositionally biased region" description="Polar residues" evidence="2">
    <location>
        <begin position="518"/>
        <end position="531"/>
    </location>
</feature>
<feature type="region of interest" description="Disordered" evidence="2">
    <location>
        <begin position="3206"/>
        <end position="3232"/>
    </location>
</feature>
<dbReference type="GO" id="GO:0008017">
    <property type="term" value="F:microtubule binding"/>
    <property type="evidence" value="ECO:0007669"/>
    <property type="project" value="InterPro"/>
</dbReference>
<feature type="region of interest" description="Disordered" evidence="2">
    <location>
        <begin position="233"/>
        <end position="289"/>
    </location>
</feature>
<dbReference type="RefSeq" id="XP_015594996.1">
    <property type="nucleotide sequence ID" value="XM_015739510.2"/>
</dbReference>
<evidence type="ECO:0000259" key="3">
    <source>
        <dbReference type="Pfam" id="PF14309"/>
    </source>
</evidence>
<dbReference type="PANTHER" id="PTHR13958">
    <property type="entry name" value="CENTROSOME-ASSOCIATED PROTEIN 350"/>
    <property type="match status" value="1"/>
</dbReference>
<dbReference type="Proteomes" id="UP000694920">
    <property type="component" value="Unplaced"/>
</dbReference>
<name>A0AAJ7FJJ2_CEPCN</name>
<feature type="region of interest" description="Disordered" evidence="2">
    <location>
        <begin position="504"/>
        <end position="535"/>
    </location>
</feature>
<dbReference type="PANTHER" id="PTHR13958:SF3">
    <property type="entry name" value="CAP-GLY DOMAIN-CONTAINING PROTEIN-RELATED"/>
    <property type="match status" value="1"/>
</dbReference>
<feature type="compositionally biased region" description="Basic and acidic residues" evidence="2">
    <location>
        <begin position="347"/>
        <end position="357"/>
    </location>
</feature>
<evidence type="ECO:0000313" key="5">
    <source>
        <dbReference type="RefSeq" id="XP_015594994.1"/>
    </source>
</evidence>
<proteinExistence type="predicted"/>
<feature type="coiled-coil region" evidence="1">
    <location>
        <begin position="1580"/>
        <end position="1647"/>
    </location>
</feature>
<keyword evidence="4" id="KW-1185">Reference proteome</keyword>
<feature type="region of interest" description="Disordered" evidence="2">
    <location>
        <begin position="310"/>
        <end position="361"/>
    </location>
</feature>
<feature type="compositionally biased region" description="Polar residues" evidence="2">
    <location>
        <begin position="1741"/>
        <end position="1765"/>
    </location>
</feature>
<feature type="region of interest" description="Disordered" evidence="2">
    <location>
        <begin position="1127"/>
        <end position="1150"/>
    </location>
</feature>
<feature type="region of interest" description="Disordered" evidence="2">
    <location>
        <begin position="1030"/>
        <end position="1087"/>
    </location>
</feature>
<dbReference type="GeneID" id="107267589"/>
<feature type="compositionally biased region" description="Basic and acidic residues" evidence="2">
    <location>
        <begin position="1127"/>
        <end position="1139"/>
    </location>
</feature>
<evidence type="ECO:0000313" key="4">
    <source>
        <dbReference type="Proteomes" id="UP000694920"/>
    </source>
</evidence>
<protein>
    <submittedName>
        <fullName evidence="5 6">Centrosome-associated protein 350 isoform X1</fullName>
    </submittedName>
</protein>
<feature type="compositionally biased region" description="Basic and acidic residues" evidence="2">
    <location>
        <begin position="407"/>
        <end position="419"/>
    </location>
</feature>
<feature type="coiled-coil region" evidence="1">
    <location>
        <begin position="945"/>
        <end position="1005"/>
    </location>
</feature>
<dbReference type="Pfam" id="PF14309">
    <property type="entry name" value="DUF4378"/>
    <property type="match status" value="1"/>
</dbReference>
<gene>
    <name evidence="5 6" type="primary">LOC107267589</name>
</gene>
<feature type="compositionally biased region" description="Basic and acidic residues" evidence="2">
    <location>
        <begin position="3070"/>
        <end position="3085"/>
    </location>
</feature>
<feature type="region of interest" description="Disordered" evidence="2">
    <location>
        <begin position="153"/>
        <end position="196"/>
    </location>
</feature>
<sequence>MSSNEKRETGSKNKYTFFSDPDVIAKRAESAAAAIHAKQGYQNSLQQDQFKGETQENPKNSLHGTDFNNLDSLLTCHPIQPHPFTFITAVKRKLALGIYPETCKKAYEPRQQEKANVNTDAVNVNTDYKESIQQVAQKMDFIKPLKVPDVKISPKSLDYSSRDNSSLRESSQHKTHTSLKKFETLSKEMTPPRGDKITKTIDRVQRKLDFTVSEGTSVVSCKNIEPLKTPEFSVSSSITKKKDHARDSSREKENRSKRIKKDDSSCSKTEETLQDTPKKLRNSKHMPKKDGAVSIFKMLKNENYLSHIPKESDSTVKKAKSRNFATSTTKKDDDKRHKVWNVQSSKSARDKSADSRSKSCSNDCVLDQVIKSQEKNIDRDSLKGMVSENTEHKYKENYHLSNIMKQADDQKHKGSDIRPSKQHSKLSTQSQQKPIDGTSKEHSKRISERPKSTAGKIEQKYMNTSSEISEDIESVFNSNTSLRNRSTASKSENINNGCFLHTETSSQQSKIKEPEKSLCNTQISTDPSKSNRSTEDMNYIENSSEQSNVTNIPKNEDASFHSVINSNTNQTNTNGESHNSFDGSFSEVIMDPRKISFRDDSYTQQEEFCDLVTPNVNLMLPSKRKKQLLQGNDTEADVRNIKHKSSLNMETTDAGIQLLHPAALHMQFQAELHLLDSFNESLRQVMDVEKCLHNVKHEQEKELLQKQKQTNETKKQLIVPQANKDTIDTECHTSRSKIESDAAALRNSHKNNLDDAGAGDIRIPKKINDLQTTDSDGLMDRAAQSQRIAEEFDETLKKQSKSLVKVVEVQTQTVNDIATQTDVHFRRHNLPDRFREFSGITYERGPSIPCEIPHLSLESLDQVEELDQIEDVSLPSKLRTMSEISMHETTSSIKTETGTEISISTRGVTCSFNKYLDLEMAQLIKDEKQRYDKIEMLFKSREKTLNDRTRKLVKLEEQKRALRDTGQDSRISSVKKKQRALLLKLQQEKDEMNRLKELHKMASQERKLMLQKQRNMFNPQMSTKNILTKLKRSADSQSPRRLSGPMKGYDIRSNSSMSSLVDSDKSQVDRSQMGMKSQVSDTSSHKLERKFMRSDLDTSMQEKLDRSNADKFDQMIEESIAYASKSDKSDDFGEIDGKQQKCYSRTQKGDAKSKYELKSRKYEDKMPKPDVLCLKSHRFDINSTNSMHGKSVNVDSQCNLHIDVHSNDFLNLVPHNTDKSICEYVKSESDTLIEELSRKSKSSITTAENNGQGIKPSRDREQCMKNSFPDTGIMKGDSDTAEESKLKKLKSSQIAENDNTLLTASKTSKKNEKSVLIEKDNFKKTHNSETKPSSKRKGSRSQKAKLSSDVLEENVLRTKSSSHFSEEIVKHHGKRSKMEKESAQALKDDENLILEGLDFNDSHSSLQALLKHSRAVKENNYKLLRDIANEHETNDNISGKNFSEKSFENFENGSRREDGDLPNLGNISTRSQVSTFTISHHSSADSEKSYSRSVVIRAQDHQFKTSKKLEQILGARETALASRRNCVEKWIAWHARLRAEESRIARMEEAAYKLVSATSNALSYHDTTVSSDTSDVEGRVELLTENLAERRLEMARLKKEARKQAKQRLRALETNLLNQIKKYDTTIHEMRKKLETKKEAVKDNNSEKLAIESMSLADFKVPKISTKRIQEIYRSSDLLRSRSESDLLSEEGREKTRKNSYSAEYDEKREESGSQKSTRSLDNRNIIVSEASNSEKKDTSHSNQSLFEEVNTRASATSENNSIINSCKRAPEPVECEKYKSTQTARSDAVENFNSCSGAPSDFEEVSAKTNSWFSGQSSRYDSRRTPCTVPDSSQNNALESVYSQIGIPIQNSSRPQTISVNNTAQNNSNDTAVVPSKSDQLQITSNSEEGGYQLEARTQQMLDIATLVDELSSKSISSQSGVEEVPASQTEHPSFGKEISKIAYSSKISSVVDDIVKPDEPSNDMQTVSHKLNILELNNKNLNDDISTLENDLKALSEMMSRFSKTSDEKVKSGASLKSADPVITTAEDTEKNTSKDVSEVSLKLDSYDTVKKSESIIDMVDQPISQRSDSVSKEIFSDINTKDKTHIEPTIHSDLISKVTEDVFKKDNAENNLVPDAENEFDFEARSKQILNEIEKSIISEHIKSSDNELNVTSILPILETNVYQSQDENIDLSNAAESLKDSVKSTFSTISEITEVKSNIEEAGRSVSDTDEGKSGVAYKKYNATDAVVEDLNKKAHKFDIDNRNDQPCTTCIKDSTPISEPAPGDNLIRGTEKFISEIPEESVTIYSHKGAGDSATHSYIVSNEDEFLKADYSEVLHHGSAKVGSEVPLSLSPKSLKEDELGKVVQEVTEAVQDSSEYSQGVKSEKTIEEEQEDINLIKTSQNPNELNLATAEKSLLVTEHDAIGYEQCEKNPDDSLEFNTKLNYDDEDSISSKQSNEFDEVYVKSRDASIIKSPMDQDWTTSDSFEIQQIIDVPTEYDCEKSELSQLNVTLENTGIDKSTSKGIFLDKNADYSSYYADSETLTDNIDESVLLPKYESTKIEDLDINLDEWNIKKDVSKDANELHHALSLIAQEESHKEDTKDVENKESLDDIPLSVTRILNKVESEVEKNLKYEKDNMCTKKVQSSENLEDATRVKENISESDSVLQKPHEEDLQNNILKNRETSEINTESALQNLKIEKEEQWDVSTNSDVLKHASSLPLISISLSVEIQDSDGTQQKSYKSHDIVIEELEPGTLESEELPELEIDAKIELPDTEELPYTSGLILENILEENEERSVDQAERDEAIVVTEEQSESPTCNQLKNSNEQLDNLIETIEDKLDVIKKIALPGDSNLMKSEFEQLSPLKSITSNELQNEVIGEQVKKEETISFTKDMHKIVETAQHDSASELQKLTYSENAGKTFEIIKDPEYEDISEESLEVSEILDRSESQKSSIGSQKSETIPEKYEVTQKSDEVLRILDEISQKSVASSTELLQKPQEHLENVDVVIHVFESITPEFEGASNRGDVLLEKSKKDSFSKDFKVNRVVSDSVPVIKLSDAEDSQIRPTKLTDLPVQESEVPLKSQELSEKLENVSPRRDVDASSESSEGVDTPRGVSEIEMDSPRNLNESRLDVDALDDDLLGNDLVNTNADTKAELHVAPIVTTSEKDIEAMINKLKASLEQPGLDVAELEAKLLRIEQLQIELEIKKLEAEEVSYYVREIPNKPPPPYTPPGGGRSPTLQVSPSPPAVVPTNIEELTAITEKATAIIFKAKQSGQDIMNLEAATEIFELSKEDNETAKKDRKIYNAFLFDLCKETIAEVYRSEYEKPGPSWSKLNAKTKVTIKIPKTVDELNEYVNKEVATLFGFKTKLQRENMVMRWSRKRRDRVDELLAREAQAEEDEWTKFHRDELTVKNELTVAILDSLILETANVIKSAYIKKRQIST</sequence>
<feature type="domain" description="DUF4378" evidence="3">
    <location>
        <begin position="3274"/>
        <end position="3412"/>
    </location>
</feature>
<feature type="compositionally biased region" description="Basic and acidic residues" evidence="2">
    <location>
        <begin position="1683"/>
        <end position="1694"/>
    </location>
</feature>
<feature type="region of interest" description="Disordered" evidence="2">
    <location>
        <begin position="3052"/>
        <end position="3115"/>
    </location>
</feature>
<feature type="coiled-coil region" evidence="1">
    <location>
        <begin position="1966"/>
        <end position="2007"/>
    </location>
</feature>
<accession>A0AAJ7FJJ2</accession>
<feature type="compositionally biased region" description="Basic residues" evidence="2">
    <location>
        <begin position="1333"/>
        <end position="1343"/>
    </location>
</feature>
<feature type="region of interest" description="Disordered" evidence="2">
    <location>
        <begin position="2926"/>
        <end position="2947"/>
    </location>
</feature>
<dbReference type="KEGG" id="ccin:107267589"/>
<feature type="compositionally biased region" description="Polar residues" evidence="2">
    <location>
        <begin position="1242"/>
        <end position="1252"/>
    </location>
</feature>
<feature type="compositionally biased region" description="Basic and acidic residues" evidence="2">
    <location>
        <begin position="438"/>
        <end position="451"/>
    </location>
</feature>
<reference evidence="5 6" key="1">
    <citation type="submission" date="2025-04" db="UniProtKB">
        <authorList>
            <consortium name="RefSeq"/>
        </authorList>
    </citation>
    <scope>IDENTIFICATION</scope>
</reference>
<feature type="region of interest" description="Disordered" evidence="2">
    <location>
        <begin position="1814"/>
        <end position="1835"/>
    </location>
</feature>
<dbReference type="RefSeq" id="XP_015594994.1">
    <property type="nucleotide sequence ID" value="XM_015739508.2"/>
</dbReference>
<feature type="region of interest" description="Disordered" evidence="2">
    <location>
        <begin position="2630"/>
        <end position="2652"/>
    </location>
</feature>
<evidence type="ECO:0000313" key="6">
    <source>
        <dbReference type="RefSeq" id="XP_015594996.1"/>
    </source>
</evidence>
<feature type="region of interest" description="Disordered" evidence="2">
    <location>
        <begin position="407"/>
        <end position="465"/>
    </location>
</feature>
<feature type="region of interest" description="Disordered" evidence="2">
    <location>
        <begin position="1683"/>
        <end position="1766"/>
    </location>
</feature>
<evidence type="ECO:0000256" key="1">
    <source>
        <dbReference type="SAM" id="Coils"/>
    </source>
</evidence>
<feature type="region of interest" description="Disordered" evidence="2">
    <location>
        <begin position="1239"/>
        <end position="1349"/>
    </location>
</feature>
<feature type="compositionally biased region" description="Basic and acidic residues" evidence="2">
    <location>
        <begin position="1276"/>
        <end position="1286"/>
    </location>
</feature>
<dbReference type="InterPro" id="IPR028750">
    <property type="entry name" value="CEP350/CC187"/>
</dbReference>
<feature type="compositionally biased region" description="Basic and acidic residues" evidence="2">
    <location>
        <begin position="244"/>
        <end position="271"/>
    </location>
</feature>
<dbReference type="InterPro" id="IPR025486">
    <property type="entry name" value="DUF4378"/>
</dbReference>